<dbReference type="Pfam" id="PF00106">
    <property type="entry name" value="adh_short"/>
    <property type="match status" value="1"/>
</dbReference>
<reference evidence="6" key="1">
    <citation type="submission" date="2016-10" db="EMBL/GenBank/DDBJ databases">
        <authorList>
            <person name="Varghese N."/>
            <person name="Submissions S."/>
        </authorList>
    </citation>
    <scope>NUCLEOTIDE SEQUENCE [LARGE SCALE GENOMIC DNA]</scope>
    <source>
        <strain evidence="6">UNC178MFTsu3.1</strain>
    </source>
</reference>
<dbReference type="RefSeq" id="WP_026636456.1">
    <property type="nucleotide sequence ID" value="NZ_FONH01000002.1"/>
</dbReference>
<dbReference type="AlphaFoldDB" id="A0A1I2ADV7"/>
<sequence>MPQSRPLSLITGASAGIGAAFARELAARGHDLVLTARRTERLEALAEELRGKHHCQVTVLPADLADPAAPQQLQQALAERKLAVDWLINNAGYGLPGTFEANAWEDHAAFIQVLMTAPTELAWRVLPGMRERGYGRIVNVASLAGHVPGTAGHTLYGASKAYMIKFSQSLALENRHLGVHVCALCPGFTWSEFHDVTGTRELMNQMPRFMWQTAEDVVREGCDAAERGDIVRVTGRVNRFIKSLVKLMPDRMGLWLSARESRRYRHAAPQ</sequence>
<dbReference type="InterPro" id="IPR057326">
    <property type="entry name" value="KR_dom"/>
</dbReference>
<dbReference type="InterPro" id="IPR036291">
    <property type="entry name" value="NAD(P)-bd_dom_sf"/>
</dbReference>
<evidence type="ECO:0000256" key="2">
    <source>
        <dbReference type="ARBA" id="ARBA00023002"/>
    </source>
</evidence>
<dbReference type="PANTHER" id="PTHR44196:SF2">
    <property type="entry name" value="SHORT-CHAIN DEHYDROGENASE-RELATED"/>
    <property type="match status" value="1"/>
</dbReference>
<evidence type="ECO:0000313" key="6">
    <source>
        <dbReference type="Proteomes" id="UP000199477"/>
    </source>
</evidence>
<dbReference type="Proteomes" id="UP000199477">
    <property type="component" value="Unassembled WGS sequence"/>
</dbReference>
<evidence type="ECO:0000313" key="5">
    <source>
        <dbReference type="EMBL" id="SFE41020.1"/>
    </source>
</evidence>
<dbReference type="SMART" id="SM00822">
    <property type="entry name" value="PKS_KR"/>
    <property type="match status" value="1"/>
</dbReference>
<organism evidence="5 6">
    <name type="scientific">Dyella marensis</name>
    <dbReference type="NCBI Taxonomy" id="500610"/>
    <lineage>
        <taxon>Bacteria</taxon>
        <taxon>Pseudomonadati</taxon>
        <taxon>Pseudomonadota</taxon>
        <taxon>Gammaproteobacteria</taxon>
        <taxon>Lysobacterales</taxon>
        <taxon>Rhodanobacteraceae</taxon>
        <taxon>Dyella</taxon>
    </lineage>
</organism>
<dbReference type="EMBL" id="FONH01000002">
    <property type="protein sequence ID" value="SFE41020.1"/>
    <property type="molecule type" value="Genomic_DNA"/>
</dbReference>
<accession>A0A1I2ADV7</accession>
<dbReference type="CDD" id="cd05233">
    <property type="entry name" value="SDR_c"/>
    <property type="match status" value="1"/>
</dbReference>
<gene>
    <name evidence="5" type="ORF">SAMN02799615_00979</name>
</gene>
<dbReference type="PRINTS" id="PR00081">
    <property type="entry name" value="GDHRDH"/>
</dbReference>
<dbReference type="STRING" id="500610.SAMN02799615_00979"/>
<dbReference type="Gene3D" id="3.40.50.720">
    <property type="entry name" value="NAD(P)-binding Rossmann-like Domain"/>
    <property type="match status" value="1"/>
</dbReference>
<feature type="domain" description="Ketoreductase" evidence="4">
    <location>
        <begin position="6"/>
        <end position="193"/>
    </location>
</feature>
<evidence type="ECO:0000259" key="4">
    <source>
        <dbReference type="SMART" id="SM00822"/>
    </source>
</evidence>
<protein>
    <recommendedName>
        <fullName evidence="4">Ketoreductase domain-containing protein</fullName>
    </recommendedName>
</protein>
<evidence type="ECO:0000256" key="1">
    <source>
        <dbReference type="ARBA" id="ARBA00006484"/>
    </source>
</evidence>
<dbReference type="InterPro" id="IPR002347">
    <property type="entry name" value="SDR_fam"/>
</dbReference>
<keyword evidence="2" id="KW-0560">Oxidoreductase</keyword>
<dbReference type="PIRSF" id="PIRSF000126">
    <property type="entry name" value="11-beta-HSD1"/>
    <property type="match status" value="1"/>
</dbReference>
<name>A0A1I2ADV7_9GAMM</name>
<dbReference type="GO" id="GO:0016491">
    <property type="term" value="F:oxidoreductase activity"/>
    <property type="evidence" value="ECO:0007669"/>
    <property type="project" value="UniProtKB-KW"/>
</dbReference>
<dbReference type="SUPFAM" id="SSF51735">
    <property type="entry name" value="NAD(P)-binding Rossmann-fold domains"/>
    <property type="match status" value="1"/>
</dbReference>
<evidence type="ECO:0000256" key="3">
    <source>
        <dbReference type="RuleBase" id="RU000363"/>
    </source>
</evidence>
<dbReference type="GO" id="GO:0016020">
    <property type="term" value="C:membrane"/>
    <property type="evidence" value="ECO:0007669"/>
    <property type="project" value="TreeGrafter"/>
</dbReference>
<keyword evidence="6" id="KW-1185">Reference proteome</keyword>
<comment type="similarity">
    <text evidence="1 3">Belongs to the short-chain dehydrogenases/reductases (SDR) family.</text>
</comment>
<proteinExistence type="inferred from homology"/>
<dbReference type="PRINTS" id="PR00080">
    <property type="entry name" value="SDRFAMILY"/>
</dbReference>
<dbReference type="PANTHER" id="PTHR44196">
    <property type="entry name" value="DEHYDROGENASE/REDUCTASE SDR FAMILY MEMBER 7B"/>
    <property type="match status" value="1"/>
</dbReference>